<comment type="caution">
    <text evidence="3">The sequence shown here is derived from an EMBL/GenBank/DDBJ whole genome shotgun (WGS) entry which is preliminary data.</text>
</comment>
<dbReference type="PANTHER" id="PTHR42779:SF1">
    <property type="entry name" value="PROTEIN YNJB"/>
    <property type="match status" value="1"/>
</dbReference>
<dbReference type="PIRSF" id="PIRSF029172">
    <property type="entry name" value="UCP029172_ABC_sbc_YnjB"/>
    <property type="match status" value="1"/>
</dbReference>
<keyword evidence="2" id="KW-0732">Signal</keyword>
<dbReference type="InterPro" id="IPR006059">
    <property type="entry name" value="SBP"/>
</dbReference>
<keyword evidence="1" id="KW-0574">Periplasm</keyword>
<accession>A0A939E919</accession>
<dbReference type="Gene3D" id="3.40.190.10">
    <property type="entry name" value="Periplasmic binding protein-like II"/>
    <property type="match status" value="2"/>
</dbReference>
<dbReference type="PANTHER" id="PTHR42779">
    <property type="entry name" value="PROTEIN YNJB"/>
    <property type="match status" value="1"/>
</dbReference>
<organism evidence="3 4">
    <name type="scientific">Roseibium aggregatum</name>
    <dbReference type="NCBI Taxonomy" id="187304"/>
    <lineage>
        <taxon>Bacteria</taxon>
        <taxon>Pseudomonadati</taxon>
        <taxon>Pseudomonadota</taxon>
        <taxon>Alphaproteobacteria</taxon>
        <taxon>Hyphomicrobiales</taxon>
        <taxon>Stappiaceae</taxon>
        <taxon>Roseibium</taxon>
    </lineage>
</organism>
<protein>
    <submittedName>
        <fullName evidence="3">ABC transporter substrate-binding protein</fullName>
    </submittedName>
</protein>
<dbReference type="EMBL" id="JAEKJZ010000001">
    <property type="protein sequence ID" value="MBN9668825.1"/>
    <property type="molecule type" value="Genomic_DNA"/>
</dbReference>
<evidence type="ECO:0000313" key="3">
    <source>
        <dbReference type="EMBL" id="MBN9668825.1"/>
    </source>
</evidence>
<reference evidence="3" key="1">
    <citation type="submission" date="2020-12" db="EMBL/GenBank/DDBJ databases">
        <title>Oil enriched cultivation method for isolating marine PHA-producing bacteria.</title>
        <authorList>
            <person name="Zheng W."/>
            <person name="Yu S."/>
            <person name="Huang Y."/>
        </authorList>
    </citation>
    <scope>NUCLEOTIDE SEQUENCE</scope>
    <source>
        <strain evidence="3">SY-2-12</strain>
    </source>
</reference>
<evidence type="ECO:0000256" key="1">
    <source>
        <dbReference type="ARBA" id="ARBA00022764"/>
    </source>
</evidence>
<evidence type="ECO:0000256" key="2">
    <source>
        <dbReference type="SAM" id="SignalP"/>
    </source>
</evidence>
<dbReference type="RefSeq" id="WP_207138099.1">
    <property type="nucleotide sequence ID" value="NZ_JAEKJZ010000001.1"/>
</dbReference>
<feature type="signal peptide" evidence="2">
    <location>
        <begin position="1"/>
        <end position="23"/>
    </location>
</feature>
<dbReference type="Proteomes" id="UP000664096">
    <property type="component" value="Unassembled WGS sequence"/>
</dbReference>
<feature type="chain" id="PRO_5036929718" evidence="2">
    <location>
        <begin position="24"/>
        <end position="409"/>
    </location>
</feature>
<gene>
    <name evidence="3" type="ORF">JF539_00660</name>
</gene>
<evidence type="ECO:0000313" key="4">
    <source>
        <dbReference type="Proteomes" id="UP000664096"/>
    </source>
</evidence>
<sequence>MKRLFAAGLFLLGTILAPVIACAQDQTPSSDWQDVLDKAKGQTVYFHAWGGEPRINAYIQWAAREVNNAYGVRVVHVKVSDTASVVSQVLAEKSVGKTSGGAVDLIWINGENFAAMKENGLLAASGWAEDLPNWRNVDVENKPTVKVDFTVPTDGLESPWGMAKLVFMYDSARLETPPTSLDALLEFAKNNPGRIAYPQPPNFHGTTFLKQVLINTVQDPAFLSGPAIPATFAEVSAPLFAYLDALHPYLWRQGEAFPKNAAHMRQLLADGELDIAFSFNPGDASGAIANGELPETVRTFVLDGGTIGNTHFVAIPFNSSAREGAQVLADFLLSPLAQSRKQDPEIWGDPTVLKVDALPAEERARFERVDLGVATLSPEDLGPVLPEPHPSWVSALEEAWSARYGAQGE</sequence>
<dbReference type="InterPro" id="IPR027020">
    <property type="entry name" value="YnjB"/>
</dbReference>
<dbReference type="SUPFAM" id="SSF53850">
    <property type="entry name" value="Periplasmic binding protein-like II"/>
    <property type="match status" value="1"/>
</dbReference>
<dbReference type="Pfam" id="PF13416">
    <property type="entry name" value="SBP_bac_8"/>
    <property type="match status" value="1"/>
</dbReference>
<dbReference type="NCBIfam" id="NF008633">
    <property type="entry name" value="PRK11622.1"/>
    <property type="match status" value="1"/>
</dbReference>
<proteinExistence type="predicted"/>
<name>A0A939E919_9HYPH</name>
<dbReference type="AlphaFoldDB" id="A0A939E919"/>